<proteinExistence type="predicted"/>
<accession>A0A0M9W9I8</accession>
<evidence type="ECO:0000313" key="1">
    <source>
        <dbReference type="EMBL" id="KOS36435.1"/>
    </source>
</evidence>
<organism evidence="1 2">
    <name type="scientific">Penicillium nordicum</name>
    <dbReference type="NCBI Taxonomy" id="229535"/>
    <lineage>
        <taxon>Eukaryota</taxon>
        <taxon>Fungi</taxon>
        <taxon>Dikarya</taxon>
        <taxon>Ascomycota</taxon>
        <taxon>Pezizomycotina</taxon>
        <taxon>Eurotiomycetes</taxon>
        <taxon>Eurotiomycetidae</taxon>
        <taxon>Eurotiales</taxon>
        <taxon>Aspergillaceae</taxon>
        <taxon>Penicillium</taxon>
    </lineage>
</organism>
<dbReference type="EMBL" id="LHQQ01000457">
    <property type="protein sequence ID" value="KOS36435.1"/>
    <property type="molecule type" value="Genomic_DNA"/>
</dbReference>
<keyword evidence="2" id="KW-1185">Reference proteome</keyword>
<reference evidence="1 2" key="1">
    <citation type="submission" date="2015-08" db="EMBL/GenBank/DDBJ databases">
        <title>Genome sequencing of Penicillium nordicum.</title>
        <authorList>
            <person name="Nguyen H.D."/>
            <person name="Seifert K.A."/>
        </authorList>
    </citation>
    <scope>NUCLEOTIDE SEQUENCE [LARGE SCALE GENOMIC DNA]</scope>
    <source>
        <strain evidence="1 2">DAOMC 185683</strain>
    </source>
</reference>
<comment type="caution">
    <text evidence="1">The sequence shown here is derived from an EMBL/GenBank/DDBJ whole genome shotgun (WGS) entry which is preliminary data.</text>
</comment>
<name>A0A0M9W9I8_9EURO</name>
<sequence length="103" mass="11541">NIVSTLGLIEKAFGRSRINEASARWITNMQAELNTPEAQHILSLHEEVPRGHGDFNDMASDMAQRLALRDDRQGRMLKAALDSVRAAYAEAYGPTESDEEREQ</sequence>
<feature type="non-terminal residue" evidence="1">
    <location>
        <position position="1"/>
    </location>
</feature>
<protein>
    <submittedName>
        <fullName evidence="1">Uncharacterized protein</fullName>
    </submittedName>
</protein>
<evidence type="ECO:0000313" key="2">
    <source>
        <dbReference type="Proteomes" id="UP000037696"/>
    </source>
</evidence>
<gene>
    <name evidence="1" type="ORF">ACN38_g12818</name>
</gene>
<dbReference type="Proteomes" id="UP000037696">
    <property type="component" value="Unassembled WGS sequence"/>
</dbReference>
<dbReference type="AlphaFoldDB" id="A0A0M9W9I8"/>